<feature type="compositionally biased region" description="Polar residues" evidence="1">
    <location>
        <begin position="1"/>
        <end position="22"/>
    </location>
</feature>
<sequence length="75" mass="8947">MLIETLNHTYTQNPNSPNQISQTHKTEKFLKKKKTNQKKEDRNANMGKSIIANEFDRNTQKELKRSNQIYRQINK</sequence>
<reference evidence="2" key="1">
    <citation type="submission" date="2018-02" db="EMBL/GenBank/DDBJ databases">
        <title>Rhizophora mucronata_Transcriptome.</title>
        <authorList>
            <person name="Meera S.P."/>
            <person name="Sreeshan A."/>
            <person name="Augustine A."/>
        </authorList>
    </citation>
    <scope>NUCLEOTIDE SEQUENCE</scope>
    <source>
        <tissue evidence="2">Leaf</tissue>
    </source>
</reference>
<feature type="region of interest" description="Disordered" evidence="1">
    <location>
        <begin position="56"/>
        <end position="75"/>
    </location>
</feature>
<organism evidence="2">
    <name type="scientific">Rhizophora mucronata</name>
    <name type="common">Asiatic mangrove</name>
    <dbReference type="NCBI Taxonomy" id="61149"/>
    <lineage>
        <taxon>Eukaryota</taxon>
        <taxon>Viridiplantae</taxon>
        <taxon>Streptophyta</taxon>
        <taxon>Embryophyta</taxon>
        <taxon>Tracheophyta</taxon>
        <taxon>Spermatophyta</taxon>
        <taxon>Magnoliopsida</taxon>
        <taxon>eudicotyledons</taxon>
        <taxon>Gunneridae</taxon>
        <taxon>Pentapetalae</taxon>
        <taxon>rosids</taxon>
        <taxon>fabids</taxon>
        <taxon>Malpighiales</taxon>
        <taxon>Rhizophoraceae</taxon>
        <taxon>Rhizophora</taxon>
    </lineage>
</organism>
<accession>A0A2P2QN70</accession>
<dbReference type="EMBL" id="GGEC01087934">
    <property type="protein sequence ID" value="MBX68418.1"/>
    <property type="molecule type" value="Transcribed_RNA"/>
</dbReference>
<feature type="region of interest" description="Disordered" evidence="1">
    <location>
        <begin position="1"/>
        <end position="50"/>
    </location>
</feature>
<evidence type="ECO:0000313" key="2">
    <source>
        <dbReference type="EMBL" id="MBX68418.1"/>
    </source>
</evidence>
<name>A0A2P2QN70_RHIMU</name>
<protein>
    <submittedName>
        <fullName evidence="2">Uncharacterized protein MANES_03G089900</fullName>
    </submittedName>
</protein>
<proteinExistence type="predicted"/>
<feature type="compositionally biased region" description="Basic and acidic residues" evidence="1">
    <location>
        <begin position="56"/>
        <end position="65"/>
    </location>
</feature>
<dbReference type="AlphaFoldDB" id="A0A2P2QN70"/>
<evidence type="ECO:0000256" key="1">
    <source>
        <dbReference type="SAM" id="MobiDB-lite"/>
    </source>
</evidence>
<feature type="compositionally biased region" description="Polar residues" evidence="1">
    <location>
        <begin position="66"/>
        <end position="75"/>
    </location>
</feature>